<protein>
    <submittedName>
        <fullName evidence="1">Uncharacterized protein</fullName>
    </submittedName>
</protein>
<evidence type="ECO:0000313" key="2">
    <source>
        <dbReference type="Proteomes" id="UP001151699"/>
    </source>
</evidence>
<proteinExistence type="predicted"/>
<comment type="caution">
    <text evidence="1">The sequence shown here is derived from an EMBL/GenBank/DDBJ whole genome shotgun (WGS) entry which is preliminary data.</text>
</comment>
<dbReference type="AlphaFoldDB" id="A0A9Q0S7B7"/>
<gene>
    <name evidence="1" type="ORF">Bhyg_03219</name>
</gene>
<keyword evidence="2" id="KW-1185">Reference proteome</keyword>
<sequence>MVSEGITDPKLKRSLLDGQASDDENSRNKAFLMGLHHFNYLAPSPKTTTYGKRWTPSIEQSKLSFFQAVRNVDQIKDKMAKRQQFCDQHEIKYHPIIFEASGYFFVAIGNQHYECDSSIDALDALLKIYDVLNIPFPAECSKVLQLLQHIFFCSNSK</sequence>
<dbReference type="Proteomes" id="UP001151699">
    <property type="component" value="Chromosome A"/>
</dbReference>
<name>A0A9Q0S7B7_9DIPT</name>
<organism evidence="1 2">
    <name type="scientific">Pseudolycoriella hygida</name>
    <dbReference type="NCBI Taxonomy" id="35572"/>
    <lineage>
        <taxon>Eukaryota</taxon>
        <taxon>Metazoa</taxon>
        <taxon>Ecdysozoa</taxon>
        <taxon>Arthropoda</taxon>
        <taxon>Hexapoda</taxon>
        <taxon>Insecta</taxon>
        <taxon>Pterygota</taxon>
        <taxon>Neoptera</taxon>
        <taxon>Endopterygota</taxon>
        <taxon>Diptera</taxon>
        <taxon>Nematocera</taxon>
        <taxon>Sciaroidea</taxon>
        <taxon>Sciaridae</taxon>
        <taxon>Pseudolycoriella</taxon>
    </lineage>
</organism>
<evidence type="ECO:0000313" key="1">
    <source>
        <dbReference type="EMBL" id="KAJ6647994.1"/>
    </source>
</evidence>
<dbReference type="OrthoDB" id="8022339at2759"/>
<dbReference type="EMBL" id="WJQU01000001">
    <property type="protein sequence ID" value="KAJ6647994.1"/>
    <property type="molecule type" value="Genomic_DNA"/>
</dbReference>
<accession>A0A9Q0S7B7</accession>
<reference evidence="1" key="1">
    <citation type="submission" date="2022-07" db="EMBL/GenBank/DDBJ databases">
        <authorList>
            <person name="Trinca V."/>
            <person name="Uliana J.V.C."/>
            <person name="Torres T.T."/>
            <person name="Ward R.J."/>
            <person name="Monesi N."/>
        </authorList>
    </citation>
    <scope>NUCLEOTIDE SEQUENCE</scope>
    <source>
        <strain evidence="1">HSMRA1968</strain>
        <tissue evidence="1">Whole embryos</tissue>
    </source>
</reference>